<organism evidence="5 6">
    <name type="scientific">Linderina pennispora</name>
    <dbReference type="NCBI Taxonomy" id="61395"/>
    <lineage>
        <taxon>Eukaryota</taxon>
        <taxon>Fungi</taxon>
        <taxon>Fungi incertae sedis</taxon>
        <taxon>Zoopagomycota</taxon>
        <taxon>Kickxellomycotina</taxon>
        <taxon>Kickxellomycetes</taxon>
        <taxon>Kickxellales</taxon>
        <taxon>Kickxellaceae</taxon>
        <taxon>Linderina</taxon>
    </lineage>
</organism>
<dbReference type="Proteomes" id="UP000193922">
    <property type="component" value="Unassembled WGS sequence"/>
</dbReference>
<dbReference type="GeneID" id="63800973"/>
<keyword evidence="2" id="KW-0677">Repeat</keyword>
<dbReference type="GO" id="GO:0006396">
    <property type="term" value="P:RNA processing"/>
    <property type="evidence" value="ECO:0007669"/>
    <property type="project" value="InterPro"/>
</dbReference>
<dbReference type="InterPro" id="IPR008847">
    <property type="entry name" value="Suf"/>
</dbReference>
<dbReference type="SMART" id="SM00386">
    <property type="entry name" value="HAT"/>
    <property type="match status" value="2"/>
</dbReference>
<dbReference type="InterPro" id="IPR003107">
    <property type="entry name" value="HAT"/>
</dbReference>
<reference evidence="5 6" key="1">
    <citation type="submission" date="2016-07" db="EMBL/GenBank/DDBJ databases">
        <title>Pervasive Adenine N6-methylation of Active Genes in Fungi.</title>
        <authorList>
            <consortium name="DOE Joint Genome Institute"/>
            <person name="Mondo S.J."/>
            <person name="Dannebaum R.O."/>
            <person name="Kuo R.C."/>
            <person name="Labutti K."/>
            <person name="Haridas S."/>
            <person name="Kuo A."/>
            <person name="Salamov A."/>
            <person name="Ahrendt S.R."/>
            <person name="Lipzen A."/>
            <person name="Sullivan W."/>
            <person name="Andreopoulos W.B."/>
            <person name="Clum A."/>
            <person name="Lindquist E."/>
            <person name="Daum C."/>
            <person name="Ramamoorthy G.K."/>
            <person name="Gryganskyi A."/>
            <person name="Culley D."/>
            <person name="Magnuson J.K."/>
            <person name="James T.Y."/>
            <person name="O'Malley M.A."/>
            <person name="Stajich J.E."/>
            <person name="Spatafora J.W."/>
            <person name="Visel A."/>
            <person name="Grigoriev I.V."/>
        </authorList>
    </citation>
    <scope>NUCLEOTIDE SEQUENCE [LARGE SCALE GENOMIC DNA]</scope>
    <source>
        <strain evidence="5 6">ATCC 12442</strain>
    </source>
</reference>
<proteinExistence type="predicted"/>
<dbReference type="Gene3D" id="1.25.40.10">
    <property type="entry name" value="Tetratricopeptide repeat domain"/>
    <property type="match status" value="1"/>
</dbReference>
<dbReference type="Pfam" id="PF05843">
    <property type="entry name" value="Suf"/>
    <property type="match status" value="1"/>
</dbReference>
<dbReference type="InterPro" id="IPR011990">
    <property type="entry name" value="TPR-like_helical_dom_sf"/>
</dbReference>
<dbReference type="EMBL" id="MCFD01000001">
    <property type="protein sequence ID" value="ORX74709.1"/>
    <property type="molecule type" value="Genomic_DNA"/>
</dbReference>
<name>A0A1Y1WMB6_9FUNG</name>
<dbReference type="SUPFAM" id="SSF48452">
    <property type="entry name" value="TPR-like"/>
    <property type="match status" value="1"/>
</dbReference>
<evidence type="ECO:0000313" key="5">
    <source>
        <dbReference type="EMBL" id="ORX74709.1"/>
    </source>
</evidence>
<evidence type="ECO:0000256" key="1">
    <source>
        <dbReference type="ARBA" id="ARBA00004123"/>
    </source>
</evidence>
<comment type="caution">
    <text evidence="5">The sequence shown here is derived from an EMBL/GenBank/DDBJ whole genome shotgun (WGS) entry which is preliminary data.</text>
</comment>
<dbReference type="STRING" id="61395.A0A1Y1WMB6"/>
<dbReference type="RefSeq" id="XP_040747920.1">
    <property type="nucleotide sequence ID" value="XM_040884325.1"/>
</dbReference>
<sequence length="180" mass="20408">MEALPGKLETNPYDYEAYTEWIRLLSQVGDIDSVRGAMERMHTVLAIPSDLWTMWIEKELNEAADADNAGFKTADSVKQIVHVFELATAEYLSLDMWQRYIDYARLQASDSEYRAAAEAAFESANFYLDTLQKAYAATCAHYSQSQAIWKPAERSARARGRIVRGRGYTKADKRPAADVH</sequence>
<dbReference type="AlphaFoldDB" id="A0A1Y1WMB6"/>
<dbReference type="GO" id="GO:0005634">
    <property type="term" value="C:nucleus"/>
    <property type="evidence" value="ECO:0007669"/>
    <property type="project" value="UniProtKB-SubCell"/>
</dbReference>
<accession>A0A1Y1WMB6</accession>
<keyword evidence="3" id="KW-0539">Nucleus</keyword>
<comment type="subcellular location">
    <subcellularLocation>
        <location evidence="1">Nucleus</location>
    </subcellularLocation>
</comment>
<evidence type="ECO:0000259" key="4">
    <source>
        <dbReference type="Pfam" id="PF05843"/>
    </source>
</evidence>
<keyword evidence="6" id="KW-1185">Reference proteome</keyword>
<gene>
    <name evidence="5" type="ORF">DL89DRAFT_21713</name>
</gene>
<evidence type="ECO:0000256" key="3">
    <source>
        <dbReference type="ARBA" id="ARBA00023242"/>
    </source>
</evidence>
<dbReference type="OrthoDB" id="360390at2759"/>
<evidence type="ECO:0000256" key="2">
    <source>
        <dbReference type="ARBA" id="ARBA00022737"/>
    </source>
</evidence>
<feature type="domain" description="Suppressor of forked" evidence="4">
    <location>
        <begin position="4"/>
        <end position="123"/>
    </location>
</feature>
<protein>
    <recommendedName>
        <fullName evidence="4">Suppressor of forked domain-containing protein</fullName>
    </recommendedName>
</protein>
<evidence type="ECO:0000313" key="6">
    <source>
        <dbReference type="Proteomes" id="UP000193922"/>
    </source>
</evidence>